<evidence type="ECO:0000313" key="2">
    <source>
        <dbReference type="Proteomes" id="UP000018418"/>
    </source>
</evidence>
<organism evidence="1 2">
    <name type="scientific">Acinetobacter brisouii CIP 110357</name>
    <dbReference type="NCBI Taxonomy" id="1341683"/>
    <lineage>
        <taxon>Bacteria</taxon>
        <taxon>Pseudomonadati</taxon>
        <taxon>Pseudomonadota</taxon>
        <taxon>Gammaproteobacteria</taxon>
        <taxon>Moraxellales</taxon>
        <taxon>Moraxellaceae</taxon>
        <taxon>Acinetobacter</taxon>
    </lineage>
</organism>
<dbReference type="RefSeq" id="WP_004904527.1">
    <property type="nucleotide sequence ID" value="NZ_BBTI01000016.1"/>
</dbReference>
<dbReference type="AlphaFoldDB" id="V2UG37"/>
<dbReference type="Proteomes" id="UP000018418">
    <property type="component" value="Unassembled WGS sequence"/>
</dbReference>
<sequence>MSYQDHEMQIRAIKTAIFYRVQHKNIAKRVGLKASRLGELSKDISSITEDERRLLWNGLILPKLKKMNSAYLLA</sequence>
<name>V2UG37_9GAMM</name>
<reference evidence="1 2" key="1">
    <citation type="submission" date="2013-10" db="EMBL/GenBank/DDBJ databases">
        <title>The Genome Sequence of Acinetobacter brisouii CIP 110357.</title>
        <authorList>
            <consortium name="The Broad Institute Genomics Platform"/>
            <consortium name="The Broad Institute Genome Sequencing Center for Infectious Disease"/>
            <person name="Cerqueira G."/>
            <person name="Feldgarden M."/>
            <person name="Courvalin P."/>
            <person name="Grillot-Courvalin C."/>
            <person name="Clermont D."/>
            <person name="Rocha E."/>
            <person name="Yoon E.-J."/>
            <person name="Nemec A."/>
            <person name="Young S.K."/>
            <person name="Zeng Q."/>
            <person name="Gargeya S."/>
            <person name="Fitzgerald M."/>
            <person name="Abouelleil A."/>
            <person name="Alvarado L."/>
            <person name="Berlin A.M."/>
            <person name="Chapman S.B."/>
            <person name="Gainer-Dewar J."/>
            <person name="Goldberg J."/>
            <person name="Gnerre S."/>
            <person name="Griggs A."/>
            <person name="Gujja S."/>
            <person name="Hansen M."/>
            <person name="Howarth C."/>
            <person name="Imamovic A."/>
            <person name="Ireland A."/>
            <person name="Larimer J."/>
            <person name="McCowan C."/>
            <person name="Murphy C."/>
            <person name="Pearson M."/>
            <person name="Poon T.W."/>
            <person name="Priest M."/>
            <person name="Roberts A."/>
            <person name="Saif S."/>
            <person name="Shea T."/>
            <person name="Sykes S."/>
            <person name="Wortman J."/>
            <person name="Nusbaum C."/>
            <person name="Birren B."/>
        </authorList>
    </citation>
    <scope>NUCLEOTIDE SEQUENCE [LARGE SCALE GENOMIC DNA]</scope>
    <source>
        <strain evidence="1 2">CIP 110357</strain>
    </source>
</reference>
<keyword evidence="2" id="KW-1185">Reference proteome</keyword>
<dbReference type="EMBL" id="AYEU01000015">
    <property type="protein sequence ID" value="ESK47476.1"/>
    <property type="molecule type" value="Genomic_DNA"/>
</dbReference>
<dbReference type="PATRIC" id="fig|1341683.3.peg.2920"/>
<proteinExistence type="predicted"/>
<comment type="caution">
    <text evidence="1">The sequence shown here is derived from an EMBL/GenBank/DDBJ whole genome shotgun (WGS) entry which is preliminary data.</text>
</comment>
<evidence type="ECO:0000313" key="1">
    <source>
        <dbReference type="EMBL" id="ESK47476.1"/>
    </source>
</evidence>
<gene>
    <name evidence="1" type="ORF">P255_02958</name>
</gene>
<protein>
    <submittedName>
        <fullName evidence="1">Uncharacterized protein</fullName>
    </submittedName>
</protein>
<accession>V2UG37</accession>
<dbReference type="HOGENOM" id="CLU_2679218_0_0_6"/>